<dbReference type="PROSITE" id="PS50977">
    <property type="entry name" value="HTH_TETR_2"/>
    <property type="match status" value="1"/>
</dbReference>
<dbReference type="InterPro" id="IPR001647">
    <property type="entry name" value="HTH_TetR"/>
</dbReference>
<dbReference type="PANTHER" id="PTHR30055">
    <property type="entry name" value="HTH-TYPE TRANSCRIPTIONAL REGULATOR RUTR"/>
    <property type="match status" value="1"/>
</dbReference>
<dbReference type="Gene3D" id="1.10.357.10">
    <property type="entry name" value="Tetracycline Repressor, domain 2"/>
    <property type="match status" value="1"/>
</dbReference>
<evidence type="ECO:0000256" key="4">
    <source>
        <dbReference type="ARBA" id="ARBA00023163"/>
    </source>
</evidence>
<dbReference type="GO" id="GO:0000976">
    <property type="term" value="F:transcription cis-regulatory region binding"/>
    <property type="evidence" value="ECO:0007669"/>
    <property type="project" value="TreeGrafter"/>
</dbReference>
<evidence type="ECO:0000256" key="5">
    <source>
        <dbReference type="PROSITE-ProRule" id="PRU00335"/>
    </source>
</evidence>
<dbReference type="PRINTS" id="PR00455">
    <property type="entry name" value="HTHTETR"/>
</dbReference>
<dbReference type="GO" id="GO:0045892">
    <property type="term" value="P:negative regulation of DNA-templated transcription"/>
    <property type="evidence" value="ECO:0007669"/>
    <property type="project" value="InterPro"/>
</dbReference>
<evidence type="ECO:0000256" key="2">
    <source>
        <dbReference type="ARBA" id="ARBA00023015"/>
    </source>
</evidence>
<dbReference type="Gene3D" id="1.10.10.60">
    <property type="entry name" value="Homeodomain-like"/>
    <property type="match status" value="1"/>
</dbReference>
<keyword evidence="3 5" id="KW-0238">DNA-binding</keyword>
<dbReference type="PRINTS" id="PR00400">
    <property type="entry name" value="TETREPRESSOR"/>
</dbReference>
<name>A0A7K0DYM0_9NOCA</name>
<dbReference type="InterPro" id="IPR009057">
    <property type="entry name" value="Homeodomain-like_sf"/>
</dbReference>
<dbReference type="SUPFAM" id="SSF46689">
    <property type="entry name" value="Homeodomain-like"/>
    <property type="match status" value="1"/>
</dbReference>
<dbReference type="SUPFAM" id="SSF48498">
    <property type="entry name" value="Tetracyclin repressor-like, C-terminal domain"/>
    <property type="match status" value="1"/>
</dbReference>
<dbReference type="PANTHER" id="PTHR30055:SF151">
    <property type="entry name" value="TRANSCRIPTIONAL REGULATORY PROTEIN"/>
    <property type="match status" value="1"/>
</dbReference>
<proteinExistence type="predicted"/>
<evidence type="ECO:0000256" key="1">
    <source>
        <dbReference type="ARBA" id="ARBA00022491"/>
    </source>
</evidence>
<evidence type="ECO:0000256" key="3">
    <source>
        <dbReference type="ARBA" id="ARBA00023125"/>
    </source>
</evidence>
<dbReference type="InterPro" id="IPR003012">
    <property type="entry name" value="Tet_transcr_reg_TetR"/>
</dbReference>
<dbReference type="GO" id="GO:0046677">
    <property type="term" value="P:response to antibiotic"/>
    <property type="evidence" value="ECO:0007669"/>
    <property type="project" value="InterPro"/>
</dbReference>
<comment type="caution">
    <text evidence="7">The sequence shown here is derived from an EMBL/GenBank/DDBJ whole genome shotgun (WGS) entry which is preliminary data.</text>
</comment>
<protein>
    <submittedName>
        <fullName evidence="7">Tetracycline repressor protein</fullName>
    </submittedName>
</protein>
<keyword evidence="1" id="KW-0678">Repressor</keyword>
<dbReference type="Pfam" id="PF02909">
    <property type="entry name" value="TetR_C_1"/>
    <property type="match status" value="1"/>
</dbReference>
<dbReference type="RefSeq" id="WP_153347853.1">
    <property type="nucleotide sequence ID" value="NZ_WEGI01000014.1"/>
</dbReference>
<dbReference type="Pfam" id="PF00440">
    <property type="entry name" value="TetR_N"/>
    <property type="match status" value="1"/>
</dbReference>
<evidence type="ECO:0000313" key="7">
    <source>
        <dbReference type="EMBL" id="MQY30607.1"/>
    </source>
</evidence>
<reference evidence="7 8" key="1">
    <citation type="submission" date="2019-10" db="EMBL/GenBank/DDBJ databases">
        <title>Nocardia macrotermitis sp. nov. and Nocardia aurantia sp. nov., isolated from the gut of fungus growing-termite Macrotermes natalensis.</title>
        <authorList>
            <person name="Benndorf R."/>
            <person name="Schwitalla J."/>
            <person name="Martin K."/>
            <person name="De Beer W."/>
            <person name="Kaster A.-K."/>
            <person name="Vollmers J."/>
            <person name="Poulsen M."/>
            <person name="Beemelmanns C."/>
        </authorList>
    </citation>
    <scope>NUCLEOTIDE SEQUENCE [LARGE SCALE GENOMIC DNA]</scope>
    <source>
        <strain evidence="7 8">RB56</strain>
    </source>
</reference>
<dbReference type="OrthoDB" id="3819648at2"/>
<sequence length="219" mass="23877">MVKRGLTRDRLVELAHEYVAEHGLDALTMRRLASAAGVTPGALYKHLRDRKDLQRAMSDAIYRTVGLGDIDTAHPGVGQVITCCERLRAAMLGFRDGGRIVAGSYSPFGAASQLSAVLRTLLAAIARPPFQPGDLASVLRSYTVGFVIEEQAYLELESTGEWQPLVRTLLSNDVPRVDESGDILAIMTGDRDRRFTAGLRAVLSDATVRTGDRRPADDR</sequence>
<evidence type="ECO:0000313" key="8">
    <source>
        <dbReference type="Proteomes" id="UP000431401"/>
    </source>
</evidence>
<dbReference type="AlphaFoldDB" id="A0A7K0DYM0"/>
<keyword evidence="8" id="KW-1185">Reference proteome</keyword>
<organism evidence="7 8">
    <name type="scientific">Nocardia aurantia</name>
    <dbReference type="NCBI Taxonomy" id="2585199"/>
    <lineage>
        <taxon>Bacteria</taxon>
        <taxon>Bacillati</taxon>
        <taxon>Actinomycetota</taxon>
        <taxon>Actinomycetes</taxon>
        <taxon>Mycobacteriales</taxon>
        <taxon>Nocardiaceae</taxon>
        <taxon>Nocardia</taxon>
    </lineage>
</organism>
<dbReference type="InterPro" id="IPR004111">
    <property type="entry name" value="Repressor_TetR_C"/>
</dbReference>
<feature type="domain" description="HTH tetR-type" evidence="6">
    <location>
        <begin position="5"/>
        <end position="65"/>
    </location>
</feature>
<dbReference type="Proteomes" id="UP000431401">
    <property type="component" value="Unassembled WGS sequence"/>
</dbReference>
<accession>A0A7K0DYM0</accession>
<feature type="DNA-binding region" description="H-T-H motif" evidence="5">
    <location>
        <begin position="28"/>
        <end position="47"/>
    </location>
</feature>
<dbReference type="InterPro" id="IPR050109">
    <property type="entry name" value="HTH-type_TetR-like_transc_reg"/>
</dbReference>
<dbReference type="EMBL" id="WEGI01000014">
    <property type="protein sequence ID" value="MQY30607.1"/>
    <property type="molecule type" value="Genomic_DNA"/>
</dbReference>
<evidence type="ECO:0000259" key="6">
    <source>
        <dbReference type="PROSITE" id="PS50977"/>
    </source>
</evidence>
<keyword evidence="4" id="KW-0804">Transcription</keyword>
<dbReference type="GO" id="GO:0003700">
    <property type="term" value="F:DNA-binding transcription factor activity"/>
    <property type="evidence" value="ECO:0007669"/>
    <property type="project" value="TreeGrafter"/>
</dbReference>
<dbReference type="InterPro" id="IPR036271">
    <property type="entry name" value="Tet_transcr_reg_TetR-rel_C_sf"/>
</dbReference>
<gene>
    <name evidence="7" type="primary">tetR_11</name>
    <name evidence="7" type="ORF">NRB56_62090</name>
</gene>
<keyword evidence="2" id="KW-0805">Transcription regulation</keyword>